<dbReference type="PANTHER" id="PTHR30047">
    <property type="entry name" value="HIGH-AFFINITY CHOLINE TRANSPORT PROTEIN-RELATED"/>
    <property type="match status" value="1"/>
</dbReference>
<evidence type="ECO:0000313" key="10">
    <source>
        <dbReference type="Proteomes" id="UP000281547"/>
    </source>
</evidence>
<evidence type="ECO:0000256" key="8">
    <source>
        <dbReference type="SAM" id="Phobius"/>
    </source>
</evidence>
<keyword evidence="10" id="KW-1185">Reference proteome</keyword>
<keyword evidence="6 8" id="KW-1133">Transmembrane helix</keyword>
<organism evidence="9 10">
    <name type="scientific">Arsenicitalea aurantiaca</name>
    <dbReference type="NCBI Taxonomy" id="1783274"/>
    <lineage>
        <taxon>Bacteria</taxon>
        <taxon>Pseudomonadati</taxon>
        <taxon>Pseudomonadota</taxon>
        <taxon>Alphaproteobacteria</taxon>
        <taxon>Hyphomicrobiales</taxon>
        <taxon>Devosiaceae</taxon>
        <taxon>Arsenicitalea</taxon>
    </lineage>
</organism>
<gene>
    <name evidence="9" type="ORF">EMQ25_07115</name>
</gene>
<evidence type="ECO:0000256" key="2">
    <source>
        <dbReference type="ARBA" id="ARBA00005658"/>
    </source>
</evidence>
<keyword evidence="7 8" id="KW-0472">Membrane</keyword>
<dbReference type="EMBL" id="RZNJ01000002">
    <property type="protein sequence ID" value="RUT32898.1"/>
    <property type="molecule type" value="Genomic_DNA"/>
</dbReference>
<dbReference type="InterPro" id="IPR000060">
    <property type="entry name" value="BCCT_transptr"/>
</dbReference>
<dbReference type="AlphaFoldDB" id="A0A433XG21"/>
<keyword evidence="3" id="KW-0813">Transport</keyword>
<dbReference type="RefSeq" id="WP_127187855.1">
    <property type="nucleotide sequence ID" value="NZ_RZNJ01000002.1"/>
</dbReference>
<proteinExistence type="inferred from homology"/>
<evidence type="ECO:0000256" key="7">
    <source>
        <dbReference type="ARBA" id="ARBA00023136"/>
    </source>
</evidence>
<feature type="transmembrane region" description="Helical" evidence="8">
    <location>
        <begin position="21"/>
        <end position="40"/>
    </location>
</feature>
<evidence type="ECO:0000256" key="5">
    <source>
        <dbReference type="ARBA" id="ARBA00022692"/>
    </source>
</evidence>
<feature type="transmembrane region" description="Helical" evidence="8">
    <location>
        <begin position="101"/>
        <end position="128"/>
    </location>
</feature>
<keyword evidence="5 8" id="KW-0812">Transmembrane</keyword>
<feature type="transmembrane region" description="Helical" evidence="8">
    <location>
        <begin position="270"/>
        <end position="290"/>
    </location>
</feature>
<dbReference type="Pfam" id="PF02028">
    <property type="entry name" value="BCCT"/>
    <property type="match status" value="1"/>
</dbReference>
<dbReference type="Proteomes" id="UP000281547">
    <property type="component" value="Unassembled WGS sequence"/>
</dbReference>
<evidence type="ECO:0000256" key="4">
    <source>
        <dbReference type="ARBA" id="ARBA00022475"/>
    </source>
</evidence>
<evidence type="ECO:0000313" key="9">
    <source>
        <dbReference type="EMBL" id="RUT32898.1"/>
    </source>
</evidence>
<name>A0A433XG21_9HYPH</name>
<feature type="transmembrane region" description="Helical" evidence="8">
    <location>
        <begin position="454"/>
        <end position="473"/>
    </location>
</feature>
<dbReference type="GO" id="GO:0022857">
    <property type="term" value="F:transmembrane transporter activity"/>
    <property type="evidence" value="ECO:0007669"/>
    <property type="project" value="InterPro"/>
</dbReference>
<dbReference type="NCBIfam" id="TIGR00842">
    <property type="entry name" value="bcct"/>
    <property type="match status" value="1"/>
</dbReference>
<reference evidence="9 10" key="1">
    <citation type="journal article" date="2016" name="Int. J. Syst. Evol. Microbiol.">
        <title>Arsenicitalea aurantiaca gen. nov., sp. nov., a new member of the family Hyphomicrobiaceae, isolated from high-arsenic sediment.</title>
        <authorList>
            <person name="Mu Y."/>
            <person name="Zhou L."/>
            <person name="Zeng X.C."/>
            <person name="Liu L."/>
            <person name="Pan Y."/>
            <person name="Chen X."/>
            <person name="Wang J."/>
            <person name="Li S."/>
            <person name="Li W.J."/>
            <person name="Wang Y."/>
        </authorList>
    </citation>
    <scope>NUCLEOTIDE SEQUENCE [LARGE SCALE GENOMIC DNA]</scope>
    <source>
        <strain evidence="9 10">42-50</strain>
    </source>
</reference>
<feature type="transmembrane region" description="Helical" evidence="8">
    <location>
        <begin position="407"/>
        <end position="427"/>
    </location>
</feature>
<comment type="caution">
    <text evidence="9">The sequence shown here is derived from an EMBL/GenBank/DDBJ whole genome shotgun (WGS) entry which is preliminary data.</text>
</comment>
<accession>A0A433XG21</accession>
<feature type="transmembrane region" description="Helical" evidence="8">
    <location>
        <begin position="148"/>
        <end position="171"/>
    </location>
</feature>
<feature type="transmembrane region" description="Helical" evidence="8">
    <location>
        <begin position="325"/>
        <end position="342"/>
    </location>
</feature>
<dbReference type="PROSITE" id="PS01303">
    <property type="entry name" value="BCCT"/>
    <property type="match status" value="1"/>
</dbReference>
<comment type="similarity">
    <text evidence="2">Belongs to the BCCT transporter (TC 2.A.15) family.</text>
</comment>
<comment type="subcellular location">
    <subcellularLocation>
        <location evidence="1">Cell membrane</location>
        <topology evidence="1">Multi-pass membrane protein</topology>
    </subcellularLocation>
</comment>
<feature type="transmembrane region" description="Helical" evidence="8">
    <location>
        <begin position="354"/>
        <end position="372"/>
    </location>
</feature>
<feature type="transmembrane region" description="Helical" evidence="8">
    <location>
        <begin position="378"/>
        <end position="395"/>
    </location>
</feature>
<evidence type="ECO:0000256" key="6">
    <source>
        <dbReference type="ARBA" id="ARBA00022989"/>
    </source>
</evidence>
<evidence type="ECO:0000256" key="3">
    <source>
        <dbReference type="ARBA" id="ARBA00022448"/>
    </source>
</evidence>
<sequence>MADDAPRTQPDKPVRILINPPVFFGSAGTIVGFSLFAIVFPEIAAGGFGTAQAWILDTFGWLYALAVAGFVIFCAVLAFGETGKIKLGPDHAEPEYSYPSWFAMLFSAGMGIGLMFFGVAEPILHFSAPPTGDGGTLQAARDAMVTTFFHWGIHAWAIYAVVGLSLAYFSFRHGLPLTIRSALHPLIGDRIHGPIGHAVDIFAVVGTVLGVATSLGFGVAQINSGLAFLIGIEESVTMQVVLIVTITLIATGSVMTGLDKGVRRLSELNLGLAFVLLLFVAVLGSTTFLLQATVQNLGAYLSQFVDRTFRLYAYEPNSWLNDWTLFYWAWWISWSPFVGMFIARISRGRTIRQFIVGVLLVPLGVTAVWFTVFGNSAIALDLGVAAGAISAAAAANTPVALFTFLQYFPFAGVTSVIAVILVVIFFVTSSDSGSLVVDTITAGGRDDAPVWQRIFWAMGEGLVAIALLLAGGLGALQAATLIGALPFTIVMLFVCYGLWKGLADERIRAGSERLPVPPAGGKPISWQKRLSILLDYPTRQKAEAFLSGPVREALDAVAAEMQTRSVDAKVSSDEKGIALETGSREAPEAFRYAVRVRAYHVPDFAMRDLPPSRGDERRRYYRAEVYLRQGGRNYDVMDYTREQIIADVLTQYERHLHAVHLGAG</sequence>
<dbReference type="NCBIfam" id="NF007399">
    <property type="entry name" value="PRK09928.1"/>
    <property type="match status" value="1"/>
</dbReference>
<evidence type="ECO:0000256" key="1">
    <source>
        <dbReference type="ARBA" id="ARBA00004651"/>
    </source>
</evidence>
<protein>
    <submittedName>
        <fullName evidence="9">BCCT family transporter</fullName>
    </submittedName>
</protein>
<feature type="transmembrane region" description="Helical" evidence="8">
    <location>
        <begin position="480"/>
        <end position="499"/>
    </location>
</feature>
<feature type="transmembrane region" description="Helical" evidence="8">
    <location>
        <begin position="60"/>
        <end position="80"/>
    </location>
</feature>
<dbReference type="InterPro" id="IPR018093">
    <property type="entry name" value="BCCT_CS"/>
</dbReference>
<feature type="transmembrane region" description="Helical" evidence="8">
    <location>
        <begin position="198"/>
        <end position="220"/>
    </location>
</feature>
<dbReference type="GO" id="GO:0005886">
    <property type="term" value="C:plasma membrane"/>
    <property type="evidence" value="ECO:0007669"/>
    <property type="project" value="UniProtKB-SubCell"/>
</dbReference>
<feature type="transmembrane region" description="Helical" evidence="8">
    <location>
        <begin position="240"/>
        <end position="258"/>
    </location>
</feature>
<dbReference type="PANTHER" id="PTHR30047:SF7">
    <property type="entry name" value="HIGH-AFFINITY CHOLINE TRANSPORT PROTEIN"/>
    <property type="match status" value="1"/>
</dbReference>
<dbReference type="OrthoDB" id="9775735at2"/>
<keyword evidence="4" id="KW-1003">Cell membrane</keyword>